<name>A0A2P2QDK9_RHIMU</name>
<reference evidence="2" key="1">
    <citation type="submission" date="2018-02" db="EMBL/GenBank/DDBJ databases">
        <title>Rhizophora mucronata_Transcriptome.</title>
        <authorList>
            <person name="Meera S.P."/>
            <person name="Sreeshan A."/>
            <person name="Augustine A."/>
        </authorList>
    </citation>
    <scope>NUCLEOTIDE SEQUENCE</scope>
    <source>
        <tissue evidence="2">Leaf</tissue>
    </source>
</reference>
<feature type="region of interest" description="Disordered" evidence="1">
    <location>
        <begin position="1"/>
        <end position="30"/>
    </location>
</feature>
<protein>
    <submittedName>
        <fullName evidence="2">Uncharacterized protein</fullName>
    </submittedName>
</protein>
<accession>A0A2P2QDK9</accession>
<feature type="compositionally biased region" description="Basic residues" evidence="1">
    <location>
        <begin position="17"/>
        <end position="30"/>
    </location>
</feature>
<sequence>MFGEDKPWKCTIVNRPKNGKNKKKNNITRN</sequence>
<evidence type="ECO:0000313" key="2">
    <source>
        <dbReference type="EMBL" id="MBX65103.1"/>
    </source>
</evidence>
<dbReference type="AlphaFoldDB" id="A0A2P2QDK9"/>
<evidence type="ECO:0000256" key="1">
    <source>
        <dbReference type="SAM" id="MobiDB-lite"/>
    </source>
</evidence>
<dbReference type="EMBL" id="GGEC01084619">
    <property type="protein sequence ID" value="MBX65103.1"/>
    <property type="molecule type" value="Transcribed_RNA"/>
</dbReference>
<organism evidence="2">
    <name type="scientific">Rhizophora mucronata</name>
    <name type="common">Asiatic mangrove</name>
    <dbReference type="NCBI Taxonomy" id="61149"/>
    <lineage>
        <taxon>Eukaryota</taxon>
        <taxon>Viridiplantae</taxon>
        <taxon>Streptophyta</taxon>
        <taxon>Embryophyta</taxon>
        <taxon>Tracheophyta</taxon>
        <taxon>Spermatophyta</taxon>
        <taxon>Magnoliopsida</taxon>
        <taxon>eudicotyledons</taxon>
        <taxon>Gunneridae</taxon>
        <taxon>Pentapetalae</taxon>
        <taxon>rosids</taxon>
        <taxon>fabids</taxon>
        <taxon>Malpighiales</taxon>
        <taxon>Rhizophoraceae</taxon>
        <taxon>Rhizophora</taxon>
    </lineage>
</organism>
<proteinExistence type="predicted"/>